<evidence type="ECO:0000256" key="9">
    <source>
        <dbReference type="PROSITE-ProRule" id="PRU00283"/>
    </source>
</evidence>
<dbReference type="PANTHER" id="PTHR47968:SF68">
    <property type="entry name" value="KINESIN-LIKE PROTEIN"/>
    <property type="match status" value="1"/>
</dbReference>
<dbReference type="PANTHER" id="PTHR47968">
    <property type="entry name" value="CENTROMERE PROTEIN E"/>
    <property type="match status" value="1"/>
</dbReference>
<evidence type="ECO:0000256" key="5">
    <source>
        <dbReference type="ARBA" id="ARBA00022840"/>
    </source>
</evidence>
<protein>
    <recommendedName>
        <fullName evidence="10">Kinesin-like protein</fullName>
    </recommendedName>
</protein>
<evidence type="ECO:0000256" key="10">
    <source>
        <dbReference type="RuleBase" id="RU000394"/>
    </source>
</evidence>
<keyword evidence="7 9" id="KW-0505">Motor protein</keyword>
<proteinExistence type="inferred from homology"/>
<dbReference type="CDD" id="cd23649">
    <property type="entry name" value="Khc_CBD_cc"/>
    <property type="match status" value="1"/>
</dbReference>
<dbReference type="Pfam" id="PF00225">
    <property type="entry name" value="Kinesin"/>
    <property type="match status" value="1"/>
</dbReference>
<evidence type="ECO:0000256" key="2">
    <source>
        <dbReference type="ARBA" id="ARBA00022490"/>
    </source>
</evidence>
<sequence length="963" mass="109798">MADPAECNIKVMCRFRPLNESEVNRGDKYVAKFQGEDTVMIASKPYAFDRVFQSNTSQEQVYNDCAKKIVKDVLEGYNGTIFAYGQTSSGKTHTMEGKLHDPEGMGIIPRIVQDIFNYIYSMDENLEFHIKVSYFEIYLDKIRDLLDVSKTNLSVHEDKNRVPYVKGCTERFVCSPDEVMDTIDEGKSNRHVAVTNMNEHSSRSHSIFLINVKQENTQTEQKLSGKLYLVDLAGSEKVSKTGAEGAVLDEAKNINKSLSALGNVISALAEGSTYVPYRDSKMTRILQDSLGGNCRTTIVICCSPSSYNESETKSTLLFGQRAKTIKNTVCVNVELTAEQWKKKYEREKEKNKTLRNTIQWLENELNRWRNGETVPIDEQFDKEKANLEAFTVDKDITITNDKPAATIGVTGNFTDAERRKCEEEIAKLYKQLDDKDEEINQQSQLVEKLKTQMLDQEELLASTRRDQDNMQAELNRLQAENDASKEEVKEVLQALEELAVNYDQKSQEVEDKTKEYELLSDELNQKSATLASIDAELQKLKEMTNHQKKRAAEMMASLLKDLAEIGIAVGNNDVKQPEGTGMIDEEFTVARLYISKMKSEVKTMVKRCKQLESTQTESNKKMEENEKELAACQLRISQHEAKIKSLTEYLQNVEQKKRQLEESVDSLSEELVQLRAQEKVHEMEKEHLNKVQTANEVKATVEQQIQSHRETHQKQISSLRDEIEAKEKLITDLQDQTQKMMLEQERLKVEHEKLKTTDQEKSRKLHELTVMQDRREQARQDLKGLEETVAKELQTLHNLRKLFVQDLATRVKKSAEIDSDDTGGSAAQKQKISFLENNLEQLTKVHKQLVRDNADLRCELPKLEKRLRATAERVKALESALKEAKENASRDRKRYQQEVDRIKEAVRSKNMARRGHSAQIAKPIRPGQHPAASPTHPSAIRGGGAFVQNSQPVTVRGGGGKQV</sequence>
<keyword evidence="4 9" id="KW-0547">Nucleotide-binding</keyword>
<dbReference type="InterPro" id="IPR027640">
    <property type="entry name" value="Kinesin-like_fam"/>
</dbReference>
<dbReference type="Gene3D" id="3.40.850.10">
    <property type="entry name" value="Kinesin motor domain"/>
    <property type="match status" value="1"/>
</dbReference>
<feature type="binding site" evidence="9">
    <location>
        <begin position="85"/>
        <end position="92"/>
    </location>
    <ligand>
        <name>ATP</name>
        <dbReference type="ChEBI" id="CHEBI:30616"/>
    </ligand>
</feature>
<dbReference type="PROSITE" id="PS00411">
    <property type="entry name" value="KINESIN_MOTOR_1"/>
    <property type="match status" value="1"/>
</dbReference>
<accession>A0ABM4MYQ8</accession>
<dbReference type="InterPro" id="IPR059182">
    <property type="entry name" value="Khc_C"/>
</dbReference>
<dbReference type="RefSeq" id="XP_070457832.1">
    <property type="nucleotide sequence ID" value="XM_070601731.1"/>
</dbReference>
<dbReference type="InterPro" id="IPR036961">
    <property type="entry name" value="Kinesin_motor_dom_sf"/>
</dbReference>
<dbReference type="CDD" id="cd01369">
    <property type="entry name" value="KISc_KHC_KIF5"/>
    <property type="match status" value="1"/>
</dbReference>
<feature type="region of interest" description="Disordered" evidence="12">
    <location>
        <begin position="908"/>
        <end position="963"/>
    </location>
</feature>
<gene>
    <name evidence="15" type="primary">KIF5B</name>
</gene>
<name>A0ABM4MYQ8_EQUPR</name>
<keyword evidence="6 11" id="KW-0175">Coiled coil</keyword>
<dbReference type="InterPro" id="IPR027417">
    <property type="entry name" value="P-loop_NTPase"/>
</dbReference>
<dbReference type="SUPFAM" id="SSF52540">
    <property type="entry name" value="P-loop containing nucleoside triphosphate hydrolases"/>
    <property type="match status" value="1"/>
</dbReference>
<evidence type="ECO:0000256" key="1">
    <source>
        <dbReference type="ARBA" id="ARBA00004245"/>
    </source>
</evidence>
<comment type="subcellular location">
    <subcellularLocation>
        <location evidence="1">Cytoplasm</location>
        <location evidence="1">Cytoskeleton</location>
    </subcellularLocation>
</comment>
<evidence type="ECO:0000256" key="6">
    <source>
        <dbReference type="ARBA" id="ARBA00023054"/>
    </source>
</evidence>
<evidence type="ECO:0000256" key="12">
    <source>
        <dbReference type="SAM" id="MobiDB-lite"/>
    </source>
</evidence>
<comment type="similarity">
    <text evidence="9 10">Belongs to the TRAFAC class myosin-kinesin ATPase superfamily. Kinesin family.</text>
</comment>
<feature type="coiled-coil region" evidence="11">
    <location>
        <begin position="594"/>
        <end position="743"/>
    </location>
</feature>
<reference evidence="15" key="1">
    <citation type="submission" date="2025-08" db="UniProtKB">
        <authorList>
            <consortium name="RefSeq"/>
        </authorList>
    </citation>
    <scope>IDENTIFICATION</scope>
    <source>
        <tissue evidence="15">Blood</tissue>
    </source>
</reference>
<organism evidence="14 15">
    <name type="scientific">Equus przewalskii</name>
    <name type="common">Przewalski's horse</name>
    <name type="synonym">Equus caballus przewalskii</name>
    <dbReference type="NCBI Taxonomy" id="9798"/>
    <lineage>
        <taxon>Eukaryota</taxon>
        <taxon>Metazoa</taxon>
        <taxon>Chordata</taxon>
        <taxon>Craniata</taxon>
        <taxon>Vertebrata</taxon>
        <taxon>Euteleostomi</taxon>
        <taxon>Mammalia</taxon>
        <taxon>Eutheria</taxon>
        <taxon>Laurasiatheria</taxon>
        <taxon>Perissodactyla</taxon>
        <taxon>Equidae</taxon>
        <taxon>Equus</taxon>
    </lineage>
</organism>
<keyword evidence="8" id="KW-0206">Cytoskeleton</keyword>
<dbReference type="PROSITE" id="PS50067">
    <property type="entry name" value="KINESIN_MOTOR_2"/>
    <property type="match status" value="1"/>
</dbReference>
<feature type="coiled-coil region" evidence="11">
    <location>
        <begin position="418"/>
        <end position="543"/>
    </location>
</feature>
<evidence type="ECO:0000256" key="7">
    <source>
        <dbReference type="ARBA" id="ARBA00023175"/>
    </source>
</evidence>
<keyword evidence="2" id="KW-0963">Cytoplasm</keyword>
<evidence type="ECO:0000256" key="4">
    <source>
        <dbReference type="ARBA" id="ARBA00022741"/>
    </source>
</evidence>
<keyword evidence="5 9" id="KW-0067">ATP-binding</keyword>
<dbReference type="Proteomes" id="UP001652662">
    <property type="component" value="Chromosome 30"/>
</dbReference>
<keyword evidence="14" id="KW-1185">Reference proteome</keyword>
<evidence type="ECO:0000313" key="15">
    <source>
        <dbReference type="RefSeq" id="XP_070457832.1"/>
    </source>
</evidence>
<dbReference type="InterPro" id="IPR001752">
    <property type="entry name" value="Kinesin_motor_dom"/>
</dbReference>
<feature type="domain" description="Kinesin motor" evidence="13">
    <location>
        <begin position="8"/>
        <end position="325"/>
    </location>
</feature>
<keyword evidence="3 10" id="KW-0493">Microtubule</keyword>
<evidence type="ECO:0000259" key="13">
    <source>
        <dbReference type="PROSITE" id="PS50067"/>
    </source>
</evidence>
<evidence type="ECO:0000313" key="14">
    <source>
        <dbReference type="Proteomes" id="UP001652662"/>
    </source>
</evidence>
<dbReference type="GeneID" id="103560162"/>
<dbReference type="InterPro" id="IPR019821">
    <property type="entry name" value="Kinesin_motor_CS"/>
</dbReference>
<evidence type="ECO:0000256" key="8">
    <source>
        <dbReference type="ARBA" id="ARBA00023212"/>
    </source>
</evidence>
<dbReference type="PRINTS" id="PR00380">
    <property type="entry name" value="KINESINHEAVY"/>
</dbReference>
<dbReference type="Gene3D" id="6.10.250.1590">
    <property type="match status" value="1"/>
</dbReference>
<evidence type="ECO:0000256" key="3">
    <source>
        <dbReference type="ARBA" id="ARBA00022701"/>
    </source>
</evidence>
<dbReference type="SMART" id="SM00129">
    <property type="entry name" value="KISc"/>
    <property type="match status" value="1"/>
</dbReference>
<feature type="coiled-coil region" evidence="11">
    <location>
        <begin position="330"/>
        <end position="371"/>
    </location>
</feature>
<evidence type="ECO:0000256" key="11">
    <source>
        <dbReference type="SAM" id="Coils"/>
    </source>
</evidence>